<sequence>QQVIQTLIAAGVKELEGRPMSGRVSFAGSDGEGIWHDFGNDSEMTLAGSVEEMRLAEATWDEDKENDSCLANKAGVAVEVRGAEDGVPLGRTVLQPRERAVVGVASSAYVDLPGIMEEDELYD</sequence>
<dbReference type="EMBL" id="MU863878">
    <property type="protein sequence ID" value="KAK4205107.1"/>
    <property type="molecule type" value="Genomic_DNA"/>
</dbReference>
<feature type="non-terminal residue" evidence="1">
    <location>
        <position position="1"/>
    </location>
</feature>
<keyword evidence="2" id="KW-1185">Reference proteome</keyword>
<reference evidence="1" key="1">
    <citation type="journal article" date="2023" name="Mol. Phylogenet. Evol.">
        <title>Genome-scale phylogeny and comparative genomics of the fungal order Sordariales.</title>
        <authorList>
            <person name="Hensen N."/>
            <person name="Bonometti L."/>
            <person name="Westerberg I."/>
            <person name="Brannstrom I.O."/>
            <person name="Guillou S."/>
            <person name="Cros-Aarteil S."/>
            <person name="Calhoun S."/>
            <person name="Haridas S."/>
            <person name="Kuo A."/>
            <person name="Mondo S."/>
            <person name="Pangilinan J."/>
            <person name="Riley R."/>
            <person name="LaButti K."/>
            <person name="Andreopoulos B."/>
            <person name="Lipzen A."/>
            <person name="Chen C."/>
            <person name="Yan M."/>
            <person name="Daum C."/>
            <person name="Ng V."/>
            <person name="Clum A."/>
            <person name="Steindorff A."/>
            <person name="Ohm R.A."/>
            <person name="Martin F."/>
            <person name="Silar P."/>
            <person name="Natvig D.O."/>
            <person name="Lalanne C."/>
            <person name="Gautier V."/>
            <person name="Ament-Velasquez S.L."/>
            <person name="Kruys A."/>
            <person name="Hutchinson M.I."/>
            <person name="Powell A.J."/>
            <person name="Barry K."/>
            <person name="Miller A.N."/>
            <person name="Grigoriev I.V."/>
            <person name="Debuchy R."/>
            <person name="Gladieux P."/>
            <person name="Hiltunen Thoren M."/>
            <person name="Johannesson H."/>
        </authorList>
    </citation>
    <scope>NUCLEOTIDE SEQUENCE</scope>
    <source>
        <strain evidence="1">CBS 315.58</strain>
    </source>
</reference>
<proteinExistence type="predicted"/>
<comment type="caution">
    <text evidence="1">The sequence shown here is derived from an EMBL/GenBank/DDBJ whole genome shotgun (WGS) entry which is preliminary data.</text>
</comment>
<evidence type="ECO:0000313" key="2">
    <source>
        <dbReference type="Proteomes" id="UP001303160"/>
    </source>
</evidence>
<protein>
    <submittedName>
        <fullName evidence="1">Uncharacterized protein</fullName>
    </submittedName>
</protein>
<dbReference type="Proteomes" id="UP001303160">
    <property type="component" value="Unassembled WGS sequence"/>
</dbReference>
<organism evidence="1 2">
    <name type="scientific">Triangularia verruculosa</name>
    <dbReference type="NCBI Taxonomy" id="2587418"/>
    <lineage>
        <taxon>Eukaryota</taxon>
        <taxon>Fungi</taxon>
        <taxon>Dikarya</taxon>
        <taxon>Ascomycota</taxon>
        <taxon>Pezizomycotina</taxon>
        <taxon>Sordariomycetes</taxon>
        <taxon>Sordariomycetidae</taxon>
        <taxon>Sordariales</taxon>
        <taxon>Podosporaceae</taxon>
        <taxon>Triangularia</taxon>
    </lineage>
</organism>
<dbReference type="AlphaFoldDB" id="A0AAN6XWQ3"/>
<name>A0AAN6XWQ3_9PEZI</name>
<accession>A0AAN6XWQ3</accession>
<evidence type="ECO:0000313" key="1">
    <source>
        <dbReference type="EMBL" id="KAK4205107.1"/>
    </source>
</evidence>
<reference evidence="1" key="2">
    <citation type="submission" date="2023-05" db="EMBL/GenBank/DDBJ databases">
        <authorList>
            <consortium name="Lawrence Berkeley National Laboratory"/>
            <person name="Steindorff A."/>
            <person name="Hensen N."/>
            <person name="Bonometti L."/>
            <person name="Westerberg I."/>
            <person name="Brannstrom I.O."/>
            <person name="Guillou S."/>
            <person name="Cros-Aarteil S."/>
            <person name="Calhoun S."/>
            <person name="Haridas S."/>
            <person name="Kuo A."/>
            <person name="Mondo S."/>
            <person name="Pangilinan J."/>
            <person name="Riley R."/>
            <person name="Labutti K."/>
            <person name="Andreopoulos B."/>
            <person name="Lipzen A."/>
            <person name="Chen C."/>
            <person name="Yanf M."/>
            <person name="Daum C."/>
            <person name="Ng V."/>
            <person name="Clum A."/>
            <person name="Ohm R."/>
            <person name="Martin F."/>
            <person name="Silar P."/>
            <person name="Natvig D."/>
            <person name="Lalanne C."/>
            <person name="Gautier V."/>
            <person name="Ament-Velasquez S.L."/>
            <person name="Kruys A."/>
            <person name="Hutchinson M.I."/>
            <person name="Powell A.J."/>
            <person name="Barry K."/>
            <person name="Miller A.N."/>
            <person name="Grigoriev I.V."/>
            <person name="Debuchy R."/>
            <person name="Gladieux P."/>
            <person name="Thoren M.H."/>
            <person name="Johannesson H."/>
        </authorList>
    </citation>
    <scope>NUCLEOTIDE SEQUENCE</scope>
    <source>
        <strain evidence="1">CBS 315.58</strain>
    </source>
</reference>
<gene>
    <name evidence="1" type="ORF">QBC40DRAFT_163429</name>
</gene>